<dbReference type="InterPro" id="IPR038050">
    <property type="entry name" value="Neuro_actylchol_rec"/>
</dbReference>
<evidence type="ECO:0000313" key="10">
    <source>
        <dbReference type="RefSeq" id="XP_055894244.1"/>
    </source>
</evidence>
<dbReference type="SUPFAM" id="SSF90112">
    <property type="entry name" value="Neurotransmitter-gated ion-channel transmembrane pore"/>
    <property type="match status" value="1"/>
</dbReference>
<reference evidence="9 10" key="1">
    <citation type="submission" date="2025-04" db="UniProtKB">
        <authorList>
            <consortium name="RefSeq"/>
        </authorList>
    </citation>
    <scope>IDENTIFICATION</scope>
</reference>
<keyword evidence="5" id="KW-0813">Transport</keyword>
<sequence>MRHLATRLLSLVLLTMRVLSTNYSESLAFLNSRLADTNYSPQLRPLIDQKDLIKVEVAFELVSIVEVNDVTQSFTINGFLFFTWTDQILAWHDELGDDVELIHPLPEQIWRPRVIFMNTLEDRDLFDDDKAPLFVGRDGSVYWAPGSLFPTSCQLNMTYYPYDHQTCVIYLVAMTFSSTELTFSVKDPHVRTSYYTINGEWDLKSTKIETSDLNASYVNLSSIQITFELKRRPAFFLLNVLLPVVFLSFLNICVFVIPAESGEKIGYGITVLLSLTVYMSTVSGMLPRSSLTLPNVIIYLFILFILSMITVLCNIIIVLLHNMEEKKEVYLRAQDNFSSAFTRVNLINRAISSMSNPDKSPNLSANKTLKMNGTDVTSGEERKDVTRPKVNNYKLIGRHINFVFFVVFIIIYAAVTLGFICNIALSEE</sequence>
<feature type="transmembrane region" description="Helical" evidence="5">
    <location>
        <begin position="402"/>
        <end position="425"/>
    </location>
</feature>
<evidence type="ECO:0000313" key="8">
    <source>
        <dbReference type="Proteomes" id="UP001165740"/>
    </source>
</evidence>
<dbReference type="PROSITE" id="PS00236">
    <property type="entry name" value="NEUROTR_ION_CHANNEL"/>
    <property type="match status" value="1"/>
</dbReference>
<evidence type="ECO:0000256" key="5">
    <source>
        <dbReference type="RuleBase" id="RU000687"/>
    </source>
</evidence>
<dbReference type="InterPro" id="IPR006202">
    <property type="entry name" value="Neur_chan_lig-bd"/>
</dbReference>
<dbReference type="RefSeq" id="XP_055894243.1">
    <property type="nucleotide sequence ID" value="XM_056038268.1"/>
</dbReference>
<keyword evidence="5" id="KW-0406">Ion transport</keyword>
<dbReference type="GO" id="GO:0005230">
    <property type="term" value="F:extracellular ligand-gated monoatomic ion channel activity"/>
    <property type="evidence" value="ECO:0007669"/>
    <property type="project" value="InterPro"/>
</dbReference>
<evidence type="ECO:0000259" key="7">
    <source>
        <dbReference type="Pfam" id="PF02932"/>
    </source>
</evidence>
<dbReference type="InterPro" id="IPR006029">
    <property type="entry name" value="Neurotrans-gated_channel_TM"/>
</dbReference>
<dbReference type="Gene3D" id="2.70.170.10">
    <property type="entry name" value="Neurotransmitter-gated ion-channel ligand-binding domain"/>
    <property type="match status" value="1"/>
</dbReference>
<keyword evidence="4 5" id="KW-0472">Membrane</keyword>
<dbReference type="Pfam" id="PF02931">
    <property type="entry name" value="Neur_chan_LBD"/>
    <property type="match status" value="1"/>
</dbReference>
<keyword evidence="2 5" id="KW-0812">Transmembrane</keyword>
<feature type="transmembrane region" description="Helical" evidence="5">
    <location>
        <begin position="265"/>
        <end position="286"/>
    </location>
</feature>
<dbReference type="Pfam" id="PF02932">
    <property type="entry name" value="Neur_chan_memb"/>
    <property type="match status" value="1"/>
</dbReference>
<dbReference type="OrthoDB" id="6153337at2759"/>
<feature type="transmembrane region" description="Helical" evidence="5">
    <location>
        <begin position="234"/>
        <end position="258"/>
    </location>
</feature>
<dbReference type="CDD" id="cd19051">
    <property type="entry name" value="LGIC_TM_cation"/>
    <property type="match status" value="1"/>
</dbReference>
<evidence type="ECO:0000256" key="1">
    <source>
        <dbReference type="ARBA" id="ARBA00004141"/>
    </source>
</evidence>
<dbReference type="InterPro" id="IPR036719">
    <property type="entry name" value="Neuro-gated_channel_TM_sf"/>
</dbReference>
<evidence type="ECO:0000256" key="3">
    <source>
        <dbReference type="ARBA" id="ARBA00022989"/>
    </source>
</evidence>
<dbReference type="SUPFAM" id="SSF63712">
    <property type="entry name" value="Nicotinic receptor ligand binding domain-like"/>
    <property type="match status" value="1"/>
</dbReference>
<keyword evidence="5" id="KW-0732">Signal</keyword>
<accession>A0A9W3B448</accession>
<dbReference type="GO" id="GO:0004888">
    <property type="term" value="F:transmembrane signaling receptor activity"/>
    <property type="evidence" value="ECO:0007669"/>
    <property type="project" value="InterPro"/>
</dbReference>
<organism evidence="8 10">
    <name type="scientific">Biomphalaria glabrata</name>
    <name type="common">Bloodfluke planorb</name>
    <name type="synonym">Freshwater snail</name>
    <dbReference type="NCBI Taxonomy" id="6526"/>
    <lineage>
        <taxon>Eukaryota</taxon>
        <taxon>Metazoa</taxon>
        <taxon>Spiralia</taxon>
        <taxon>Lophotrochozoa</taxon>
        <taxon>Mollusca</taxon>
        <taxon>Gastropoda</taxon>
        <taxon>Heterobranchia</taxon>
        <taxon>Euthyneura</taxon>
        <taxon>Panpulmonata</taxon>
        <taxon>Hygrophila</taxon>
        <taxon>Lymnaeoidea</taxon>
        <taxon>Planorbidae</taxon>
        <taxon>Biomphalaria</taxon>
    </lineage>
</organism>
<gene>
    <name evidence="9 10" type="primary">LOC106054661</name>
</gene>
<dbReference type="GO" id="GO:0016020">
    <property type="term" value="C:membrane"/>
    <property type="evidence" value="ECO:0007669"/>
    <property type="project" value="UniProtKB-SubCell"/>
</dbReference>
<dbReference type="AlphaFoldDB" id="A0A9W3B448"/>
<dbReference type="PRINTS" id="PR00252">
    <property type="entry name" value="NRIONCHANNEL"/>
</dbReference>
<dbReference type="InterPro" id="IPR006201">
    <property type="entry name" value="Neur_channel"/>
</dbReference>
<feature type="transmembrane region" description="Helical" evidence="5">
    <location>
        <begin position="298"/>
        <end position="320"/>
    </location>
</feature>
<keyword evidence="8" id="KW-1185">Reference proteome</keyword>
<dbReference type="PANTHER" id="PTHR18945">
    <property type="entry name" value="NEUROTRANSMITTER GATED ION CHANNEL"/>
    <property type="match status" value="1"/>
</dbReference>
<dbReference type="FunFam" id="2.70.170.10:FF:000028">
    <property type="entry name" value="AcetylCholine Receptor"/>
    <property type="match status" value="1"/>
</dbReference>
<name>A0A9W3B448_BIOGL</name>
<evidence type="ECO:0000259" key="6">
    <source>
        <dbReference type="Pfam" id="PF02931"/>
    </source>
</evidence>
<protein>
    <submittedName>
        <fullName evidence="9 10">Acetylcholine receptor subunit delta-like isoform X1</fullName>
    </submittedName>
</protein>
<dbReference type="Proteomes" id="UP001165740">
    <property type="component" value="Chromosome 8"/>
</dbReference>
<feature type="domain" description="Neurotransmitter-gated ion-channel ligand-binding" evidence="6">
    <location>
        <begin position="36"/>
        <end position="233"/>
    </location>
</feature>
<dbReference type="RefSeq" id="XP_055894244.1">
    <property type="nucleotide sequence ID" value="XM_056038269.1"/>
</dbReference>
<dbReference type="Gene3D" id="1.20.58.390">
    <property type="entry name" value="Neurotransmitter-gated ion-channel transmembrane domain"/>
    <property type="match status" value="1"/>
</dbReference>
<dbReference type="CDD" id="cd18989">
    <property type="entry name" value="LGIC_ECD_cation"/>
    <property type="match status" value="1"/>
</dbReference>
<dbReference type="InterPro" id="IPR018000">
    <property type="entry name" value="Neurotransmitter_ion_chnl_CS"/>
</dbReference>
<feature type="domain" description="Neurotransmitter-gated ion-channel transmembrane" evidence="7">
    <location>
        <begin position="241"/>
        <end position="373"/>
    </location>
</feature>
<feature type="chain" id="PRO_5044522216" evidence="5">
    <location>
        <begin position="21"/>
        <end position="428"/>
    </location>
</feature>
<evidence type="ECO:0000256" key="2">
    <source>
        <dbReference type="ARBA" id="ARBA00022692"/>
    </source>
</evidence>
<dbReference type="InterPro" id="IPR036734">
    <property type="entry name" value="Neur_chan_lig-bd_sf"/>
</dbReference>
<evidence type="ECO:0000256" key="4">
    <source>
        <dbReference type="ARBA" id="ARBA00023136"/>
    </source>
</evidence>
<keyword evidence="3 5" id="KW-1133">Transmembrane helix</keyword>
<dbReference type="GeneID" id="106054661"/>
<dbReference type="OMA" id="IKFVTWS"/>
<evidence type="ECO:0000313" key="9">
    <source>
        <dbReference type="RefSeq" id="XP_055894243.1"/>
    </source>
</evidence>
<comment type="similarity">
    <text evidence="5">Belongs to the ligand-gated ion channel (TC 1.A.9) family.</text>
</comment>
<comment type="subcellular location">
    <subcellularLocation>
        <location evidence="1">Membrane</location>
        <topology evidence="1">Multi-pass membrane protein</topology>
    </subcellularLocation>
</comment>
<feature type="signal peptide" evidence="5">
    <location>
        <begin position="1"/>
        <end position="20"/>
    </location>
</feature>
<proteinExistence type="inferred from homology"/>
<keyword evidence="5" id="KW-0407">Ion channel</keyword>